<dbReference type="CDD" id="cd00093">
    <property type="entry name" value="HTH_XRE"/>
    <property type="match status" value="1"/>
</dbReference>
<feature type="transmembrane region" description="Helical" evidence="2">
    <location>
        <begin position="99"/>
        <end position="119"/>
    </location>
</feature>
<dbReference type="PROSITE" id="PS50943">
    <property type="entry name" value="HTH_CROC1"/>
    <property type="match status" value="1"/>
</dbReference>
<comment type="caution">
    <text evidence="4">The sequence shown here is derived from an EMBL/GenBank/DDBJ whole genome shotgun (WGS) entry which is preliminary data.</text>
</comment>
<dbReference type="PANTHER" id="PTHR46558">
    <property type="entry name" value="TRACRIPTIONAL REGULATORY PROTEIN-RELATED-RELATED"/>
    <property type="match status" value="1"/>
</dbReference>
<dbReference type="InterPro" id="IPR010982">
    <property type="entry name" value="Lambda_DNA-bd_dom_sf"/>
</dbReference>
<sequence length="247" mass="27364">MLKDNIKKLRMENGLSQDDLAERVHVVRQTVSKWERGTSIPDAEALVALADAFGVTPNELLGLGSAEAAQLPEDLSWKASLLDERVTHETQRTDRITSALRWMLIGAAVVCVLVLVTWLPSQHFAPGALGGPTDNPNYNRIVYTLNGEEKQLRLFLDSEHHDRVIALAGDHDLIAQLGADSIFNQPGSCDTLSARANEEIEEAGGTVLRHELWIENGNLNDGDPLNDDMPYAIDFYASPDIQDMPWW</sequence>
<dbReference type="PANTHER" id="PTHR46558:SF4">
    <property type="entry name" value="DNA-BIDING PHAGE PROTEIN"/>
    <property type="match status" value="1"/>
</dbReference>
<name>A0ABU6IWQ7_9ACTN</name>
<feature type="domain" description="HTH cro/C1-type" evidence="3">
    <location>
        <begin position="6"/>
        <end position="60"/>
    </location>
</feature>
<dbReference type="InterPro" id="IPR001387">
    <property type="entry name" value="Cro/C1-type_HTH"/>
</dbReference>
<keyword evidence="5" id="KW-1185">Reference proteome</keyword>
<proteinExistence type="predicted"/>
<evidence type="ECO:0000256" key="1">
    <source>
        <dbReference type="ARBA" id="ARBA00023125"/>
    </source>
</evidence>
<keyword evidence="1" id="KW-0238">DNA-binding</keyword>
<evidence type="ECO:0000256" key="2">
    <source>
        <dbReference type="SAM" id="Phobius"/>
    </source>
</evidence>
<evidence type="ECO:0000313" key="5">
    <source>
        <dbReference type="Proteomes" id="UP001343724"/>
    </source>
</evidence>
<dbReference type="EMBL" id="JAYMFH010000001">
    <property type="protein sequence ID" value="MEC4294148.1"/>
    <property type="molecule type" value="Genomic_DNA"/>
</dbReference>
<protein>
    <submittedName>
        <fullName evidence="4">Helix-turn-helix transcriptional regulator</fullName>
    </submittedName>
</protein>
<keyword evidence="2" id="KW-0472">Membrane</keyword>
<gene>
    <name evidence="4" type="ORF">VJ920_02355</name>
</gene>
<accession>A0ABU6IWQ7</accession>
<evidence type="ECO:0000259" key="3">
    <source>
        <dbReference type="PROSITE" id="PS50943"/>
    </source>
</evidence>
<dbReference type="Gene3D" id="1.10.260.40">
    <property type="entry name" value="lambda repressor-like DNA-binding domains"/>
    <property type="match status" value="1"/>
</dbReference>
<organism evidence="4 5">
    <name type="scientific">Adlercreutzia shanghongiae</name>
    <dbReference type="NCBI Taxonomy" id="3111773"/>
    <lineage>
        <taxon>Bacteria</taxon>
        <taxon>Bacillati</taxon>
        <taxon>Actinomycetota</taxon>
        <taxon>Coriobacteriia</taxon>
        <taxon>Eggerthellales</taxon>
        <taxon>Eggerthellaceae</taxon>
        <taxon>Adlercreutzia</taxon>
    </lineage>
</organism>
<dbReference type="RefSeq" id="WP_326441638.1">
    <property type="nucleotide sequence ID" value="NZ_JAYMFH010000001.1"/>
</dbReference>
<dbReference type="SMART" id="SM00530">
    <property type="entry name" value="HTH_XRE"/>
    <property type="match status" value="1"/>
</dbReference>
<keyword evidence="2" id="KW-0812">Transmembrane</keyword>
<keyword evidence="2" id="KW-1133">Transmembrane helix</keyword>
<reference evidence="4 5" key="1">
    <citation type="submission" date="2024-01" db="EMBL/GenBank/DDBJ databases">
        <title>novel species in genus Adlercreutzia.</title>
        <authorList>
            <person name="Liu X."/>
        </authorList>
    </citation>
    <scope>NUCLEOTIDE SEQUENCE [LARGE SCALE GENOMIC DNA]</scope>
    <source>
        <strain evidence="4 5">R22</strain>
    </source>
</reference>
<dbReference type="Pfam" id="PF01381">
    <property type="entry name" value="HTH_3"/>
    <property type="match status" value="1"/>
</dbReference>
<dbReference type="SUPFAM" id="SSF47413">
    <property type="entry name" value="lambda repressor-like DNA-binding domains"/>
    <property type="match status" value="1"/>
</dbReference>
<evidence type="ECO:0000313" key="4">
    <source>
        <dbReference type="EMBL" id="MEC4294148.1"/>
    </source>
</evidence>
<dbReference type="Proteomes" id="UP001343724">
    <property type="component" value="Unassembled WGS sequence"/>
</dbReference>